<dbReference type="Pfam" id="PF12728">
    <property type="entry name" value="HTH_17"/>
    <property type="match status" value="1"/>
</dbReference>
<comment type="caution">
    <text evidence="2">The sequence shown here is derived from an EMBL/GenBank/DDBJ whole genome shotgun (WGS) entry which is preliminary data.</text>
</comment>
<evidence type="ECO:0000313" key="2">
    <source>
        <dbReference type="EMBL" id="SME19029.1"/>
    </source>
</evidence>
<sequence length="66" mass="7633">MREGTKELKSFPDILTVMELKELLGIGREQAYALVKSEGFPTKRIGRRILIYKPNLIKWLEKNNAS</sequence>
<evidence type="ECO:0000313" key="3">
    <source>
        <dbReference type="Proteomes" id="UP000194435"/>
    </source>
</evidence>
<protein>
    <submittedName>
        <fullName evidence="2">Helix-turn-helix domain protein</fullName>
    </submittedName>
</protein>
<name>A0A9X8X772_9BACI</name>
<evidence type="ECO:0000259" key="1">
    <source>
        <dbReference type="Pfam" id="PF12728"/>
    </source>
</evidence>
<dbReference type="AlphaFoldDB" id="A0A9X8X772"/>
<dbReference type="RefSeq" id="WP_086717852.1">
    <property type="nucleotide sequence ID" value="NZ_FWZC01000044.1"/>
</dbReference>
<dbReference type="InterPro" id="IPR010093">
    <property type="entry name" value="SinI_DNA-bd"/>
</dbReference>
<feature type="domain" description="Helix-turn-helix" evidence="1">
    <location>
        <begin position="15"/>
        <end position="63"/>
    </location>
</feature>
<dbReference type="InterPro" id="IPR041657">
    <property type="entry name" value="HTH_17"/>
</dbReference>
<dbReference type="NCBIfam" id="TIGR01764">
    <property type="entry name" value="excise"/>
    <property type="match status" value="1"/>
</dbReference>
<organism evidence="2 3">
    <name type="scientific">Bacillus paranthracis</name>
    <dbReference type="NCBI Taxonomy" id="2026186"/>
    <lineage>
        <taxon>Bacteria</taxon>
        <taxon>Bacillati</taxon>
        <taxon>Bacillota</taxon>
        <taxon>Bacilli</taxon>
        <taxon>Bacillales</taxon>
        <taxon>Bacillaceae</taxon>
        <taxon>Bacillus</taxon>
        <taxon>Bacillus cereus group</taxon>
    </lineage>
</organism>
<dbReference type="GO" id="GO:0003677">
    <property type="term" value="F:DNA binding"/>
    <property type="evidence" value="ECO:0007669"/>
    <property type="project" value="InterPro"/>
</dbReference>
<dbReference type="Proteomes" id="UP000194435">
    <property type="component" value="Unassembled WGS sequence"/>
</dbReference>
<proteinExistence type="predicted"/>
<reference evidence="2 3" key="1">
    <citation type="submission" date="2017-04" db="EMBL/GenBank/DDBJ databases">
        <authorList>
            <person name="Criscuolo A."/>
        </authorList>
    </citation>
    <scope>NUCLEOTIDE SEQUENCE [LARGE SCALE GENOMIC DNA]</scope>
    <source>
        <strain evidence="2">16-00221</strain>
    </source>
</reference>
<dbReference type="EMBL" id="FWZC01000044">
    <property type="protein sequence ID" value="SME19029.1"/>
    <property type="molecule type" value="Genomic_DNA"/>
</dbReference>
<accession>A0A9X8X772</accession>
<gene>
    <name evidence="2" type="ORF">BACERE00221_03241</name>
</gene>